<dbReference type="PROSITE" id="PS52050">
    <property type="entry name" value="WYL"/>
    <property type="match status" value="1"/>
</dbReference>
<feature type="domain" description="Helix-turn-helix type 11" evidence="1">
    <location>
        <begin position="6"/>
        <end position="59"/>
    </location>
</feature>
<dbReference type="InterPro" id="IPR013196">
    <property type="entry name" value="HTH_11"/>
</dbReference>
<proteinExistence type="predicted"/>
<feature type="domain" description="WYL" evidence="2">
    <location>
        <begin position="137"/>
        <end position="201"/>
    </location>
</feature>
<evidence type="ECO:0000313" key="4">
    <source>
        <dbReference type="Proteomes" id="UP000477849"/>
    </source>
</evidence>
<evidence type="ECO:0000313" key="3">
    <source>
        <dbReference type="EMBL" id="NGO62359.1"/>
    </source>
</evidence>
<protein>
    <submittedName>
        <fullName evidence="3">YafY family transcriptional regulator</fullName>
    </submittedName>
</protein>
<dbReference type="InterPro" id="IPR036390">
    <property type="entry name" value="WH_DNA-bd_sf"/>
</dbReference>
<dbReference type="InterPro" id="IPR036388">
    <property type="entry name" value="WH-like_DNA-bd_sf"/>
</dbReference>
<dbReference type="PANTHER" id="PTHR34580:SF3">
    <property type="entry name" value="PROTEIN PAFB"/>
    <property type="match status" value="1"/>
</dbReference>
<dbReference type="RefSeq" id="WP_163900574.1">
    <property type="nucleotide sequence ID" value="NZ_CP048427.1"/>
</dbReference>
<dbReference type="Pfam" id="PF08279">
    <property type="entry name" value="HTH_11"/>
    <property type="match status" value="1"/>
</dbReference>
<comment type="caution">
    <text evidence="3">The sequence shown here is derived from an EMBL/GenBank/DDBJ whole genome shotgun (WGS) entry which is preliminary data.</text>
</comment>
<organism evidence="3 4">
    <name type="scientific">Rhizobium daejeonense</name>
    <dbReference type="NCBI Taxonomy" id="240521"/>
    <lineage>
        <taxon>Bacteria</taxon>
        <taxon>Pseudomonadati</taxon>
        <taxon>Pseudomonadota</taxon>
        <taxon>Alphaproteobacteria</taxon>
        <taxon>Hyphomicrobiales</taxon>
        <taxon>Rhizobiaceae</taxon>
        <taxon>Rhizobium/Agrobacterium group</taxon>
        <taxon>Rhizobium</taxon>
    </lineage>
</organism>
<dbReference type="AlphaFoldDB" id="A0A6M1RTG9"/>
<evidence type="ECO:0000259" key="1">
    <source>
        <dbReference type="Pfam" id="PF08279"/>
    </source>
</evidence>
<reference evidence="3 4" key="1">
    <citation type="submission" date="2020-02" db="EMBL/GenBank/DDBJ databases">
        <title>Genome sequence of the type strain CCBAU10050 of Rhizobium daejeonense.</title>
        <authorList>
            <person name="Gao J."/>
            <person name="Sun J."/>
        </authorList>
    </citation>
    <scope>NUCLEOTIDE SEQUENCE [LARGE SCALE GENOMIC DNA]</scope>
    <source>
        <strain evidence="3 4">CCBAU10050</strain>
    </source>
</reference>
<sequence length="227" mass="25954">MVQPSRMFDIIQMLRASPTPLTAEAIATRLEVTKRTVYRDIAALQASRVPIEGAAGVGYVMRRGYDLPPLMFSPEEIEAIAVGLSLVARTGDSSLEAAGRSAAAKIGDVLPCDTTGIDAMPLYVSRWHEIPEPKADLATMRRAIREERKLRLAYRDAENRETERTIRPLGLVYYVDGIHLAAWCEMRQDFRHFRHDRIECCRLLEEGFRDGDKLRKTWRENRKLFDY</sequence>
<gene>
    <name evidence="3" type="ORF">G6N76_01635</name>
</gene>
<dbReference type="Proteomes" id="UP000477849">
    <property type="component" value="Unassembled WGS sequence"/>
</dbReference>
<keyword evidence="4" id="KW-1185">Reference proteome</keyword>
<name>A0A6M1RTG9_9HYPH</name>
<dbReference type="InterPro" id="IPR051534">
    <property type="entry name" value="CBASS_pafABC_assoc_protein"/>
</dbReference>
<dbReference type="PANTHER" id="PTHR34580">
    <property type="match status" value="1"/>
</dbReference>
<dbReference type="SUPFAM" id="SSF46785">
    <property type="entry name" value="Winged helix' DNA-binding domain"/>
    <property type="match status" value="1"/>
</dbReference>
<dbReference type="InterPro" id="IPR026881">
    <property type="entry name" value="WYL_dom"/>
</dbReference>
<dbReference type="Gene3D" id="1.10.10.10">
    <property type="entry name" value="Winged helix-like DNA-binding domain superfamily/Winged helix DNA-binding domain"/>
    <property type="match status" value="1"/>
</dbReference>
<evidence type="ECO:0000259" key="2">
    <source>
        <dbReference type="Pfam" id="PF13280"/>
    </source>
</evidence>
<accession>A0A6M1RTG9</accession>
<dbReference type="Pfam" id="PF13280">
    <property type="entry name" value="WYL"/>
    <property type="match status" value="1"/>
</dbReference>
<dbReference type="EMBL" id="JAAKZH010000001">
    <property type="protein sequence ID" value="NGO62359.1"/>
    <property type="molecule type" value="Genomic_DNA"/>
</dbReference>